<feature type="compositionally biased region" description="Basic and acidic residues" evidence="1">
    <location>
        <begin position="83"/>
        <end position="92"/>
    </location>
</feature>
<evidence type="ECO:0000313" key="3">
    <source>
        <dbReference type="Proteomes" id="UP000008021"/>
    </source>
</evidence>
<protein>
    <submittedName>
        <fullName evidence="2">Uncharacterized protein</fullName>
    </submittedName>
</protein>
<dbReference type="Proteomes" id="UP000008021">
    <property type="component" value="Chromosome 9"/>
</dbReference>
<feature type="compositionally biased region" description="Basic and acidic residues" evidence="1">
    <location>
        <begin position="131"/>
        <end position="149"/>
    </location>
</feature>
<dbReference type="AlphaFoldDB" id="A0A0E0ESN8"/>
<feature type="region of interest" description="Disordered" evidence="1">
    <location>
        <begin position="123"/>
        <end position="149"/>
    </location>
</feature>
<name>A0A0E0ESN8_9ORYZ</name>
<evidence type="ECO:0000256" key="1">
    <source>
        <dbReference type="SAM" id="MobiDB-lite"/>
    </source>
</evidence>
<dbReference type="EnsemblPlants" id="OMERI09G09280.1">
    <property type="protein sequence ID" value="OMERI09G09280.1"/>
    <property type="gene ID" value="OMERI09G09280"/>
</dbReference>
<accession>A0A0E0ESN8</accession>
<proteinExistence type="predicted"/>
<keyword evidence="3" id="KW-1185">Reference proteome</keyword>
<reference evidence="2" key="2">
    <citation type="submission" date="2018-05" db="EMBL/GenBank/DDBJ databases">
        <title>OmerRS3 (Oryza meridionalis Reference Sequence Version 3).</title>
        <authorList>
            <person name="Zhang J."/>
            <person name="Kudrna D."/>
            <person name="Lee S."/>
            <person name="Talag J."/>
            <person name="Welchert J."/>
            <person name="Wing R.A."/>
        </authorList>
    </citation>
    <scope>NUCLEOTIDE SEQUENCE [LARGE SCALE GENOMIC DNA]</scope>
    <source>
        <strain evidence="2">cv. OR44</strain>
    </source>
</reference>
<dbReference type="Gramene" id="OMERI09G09280.1">
    <property type="protein sequence ID" value="OMERI09G09280.1"/>
    <property type="gene ID" value="OMERI09G09280"/>
</dbReference>
<reference evidence="2" key="1">
    <citation type="submission" date="2015-04" db="UniProtKB">
        <authorList>
            <consortium name="EnsemblPlants"/>
        </authorList>
    </citation>
    <scope>IDENTIFICATION</scope>
</reference>
<dbReference type="HOGENOM" id="CLU_1597104_0_0_1"/>
<evidence type="ECO:0000313" key="2">
    <source>
        <dbReference type="EnsemblPlants" id="OMERI09G09280.1"/>
    </source>
</evidence>
<feature type="region of interest" description="Disordered" evidence="1">
    <location>
        <begin position="46"/>
        <end position="101"/>
    </location>
</feature>
<organism evidence="2">
    <name type="scientific">Oryza meridionalis</name>
    <dbReference type="NCBI Taxonomy" id="40149"/>
    <lineage>
        <taxon>Eukaryota</taxon>
        <taxon>Viridiplantae</taxon>
        <taxon>Streptophyta</taxon>
        <taxon>Embryophyta</taxon>
        <taxon>Tracheophyta</taxon>
        <taxon>Spermatophyta</taxon>
        <taxon>Magnoliopsida</taxon>
        <taxon>Liliopsida</taxon>
        <taxon>Poales</taxon>
        <taxon>Poaceae</taxon>
        <taxon>BOP clade</taxon>
        <taxon>Oryzoideae</taxon>
        <taxon>Oryzeae</taxon>
        <taxon>Oryzinae</taxon>
        <taxon>Oryza</taxon>
    </lineage>
</organism>
<sequence>MEEIFGLSTPRKFPLEVVVEPKLPADLYSLHRRRLPSRRIWLKGGRRRRLPSPAATASPAVDTARPQLLLPPPAWARPPPTPLRERRGRREAPPTPPYRGFLSRHWHGPGCRRISLHFFSRCPPRPAADPAAREEDREREAREKMQTLGLERDKIVAELGRGRQTSL</sequence>
<feature type="compositionally biased region" description="Pro residues" evidence="1">
    <location>
        <begin position="69"/>
        <end position="82"/>
    </location>
</feature>